<evidence type="ECO:0000313" key="2">
    <source>
        <dbReference type="EMBL" id="RAQ29670.1"/>
    </source>
</evidence>
<dbReference type="CDD" id="cd02440">
    <property type="entry name" value="AdoMet_MTases"/>
    <property type="match status" value="1"/>
</dbReference>
<evidence type="ECO:0000259" key="1">
    <source>
        <dbReference type="Pfam" id="PF13649"/>
    </source>
</evidence>
<dbReference type="PANTHER" id="PTHR42912:SF93">
    <property type="entry name" value="N6-ADENOSINE-METHYLTRANSFERASE TMT1A"/>
    <property type="match status" value="1"/>
</dbReference>
<gene>
    <name evidence="2" type="ORF">DPQ25_05035</name>
</gene>
<comment type="caution">
    <text evidence="2">The sequence shown here is derived from an EMBL/GenBank/DDBJ whole genome shotgun (WGS) entry which is preliminary data.</text>
</comment>
<dbReference type="GO" id="GO:0008168">
    <property type="term" value="F:methyltransferase activity"/>
    <property type="evidence" value="ECO:0007669"/>
    <property type="project" value="TreeGrafter"/>
</dbReference>
<feature type="domain" description="Methyltransferase" evidence="1">
    <location>
        <begin position="48"/>
        <end position="139"/>
    </location>
</feature>
<dbReference type="AlphaFoldDB" id="A0A328UH84"/>
<dbReference type="Proteomes" id="UP000249377">
    <property type="component" value="Unassembled WGS sequence"/>
</dbReference>
<dbReference type="InterPro" id="IPR041698">
    <property type="entry name" value="Methyltransf_25"/>
</dbReference>
<organism evidence="2 3">
    <name type="scientific">Hydrogeniiclostridium mannosilyticum</name>
    <dbReference type="NCBI Taxonomy" id="2764322"/>
    <lineage>
        <taxon>Bacteria</taxon>
        <taxon>Bacillati</taxon>
        <taxon>Bacillota</taxon>
        <taxon>Clostridia</taxon>
        <taxon>Eubacteriales</taxon>
        <taxon>Acutalibacteraceae</taxon>
        <taxon>Hydrogeniiclostridium</taxon>
    </lineage>
</organism>
<dbReference type="PANTHER" id="PTHR42912">
    <property type="entry name" value="METHYLTRANSFERASE"/>
    <property type="match status" value="1"/>
</dbReference>
<dbReference type="Gene3D" id="3.40.50.150">
    <property type="entry name" value="Vaccinia Virus protein VP39"/>
    <property type="match status" value="1"/>
</dbReference>
<protein>
    <recommendedName>
        <fullName evidence="1">Methyltransferase domain-containing protein</fullName>
    </recommendedName>
</protein>
<dbReference type="SUPFAM" id="SSF53335">
    <property type="entry name" value="S-adenosyl-L-methionine-dependent methyltransferases"/>
    <property type="match status" value="1"/>
</dbReference>
<name>A0A328UH84_9FIRM</name>
<proteinExistence type="predicted"/>
<dbReference type="EMBL" id="QLYR01000002">
    <property type="protein sequence ID" value="RAQ29670.1"/>
    <property type="molecule type" value="Genomic_DNA"/>
</dbReference>
<accession>A0A328UH84</accession>
<dbReference type="InterPro" id="IPR050508">
    <property type="entry name" value="Methyltransf_Superfamily"/>
</dbReference>
<dbReference type="RefSeq" id="WP_112332100.1">
    <property type="nucleotide sequence ID" value="NZ_QLYR01000002.1"/>
</dbReference>
<dbReference type="InterPro" id="IPR029063">
    <property type="entry name" value="SAM-dependent_MTases_sf"/>
</dbReference>
<dbReference type="Pfam" id="PF13649">
    <property type="entry name" value="Methyltransf_25"/>
    <property type="match status" value="1"/>
</dbReference>
<sequence length="264" mass="29280">MPANEEQITALYAGGIEEGRADRSRSGGTEFYYTEKILRPYIRQDTRILETGCGTGYYGLLFADSCASYTGVDLSPDNIAVFSQKIRVQGKKNLTALAGDATRLTGLAEKSFDLVLCLGPMYHLPPEERRQVFRECWRVGTDKAVFAFAYINRLGVYAGACVNESLRAFYPNAQANEAVLKNSTDDLRPGVFYYTSPEEMEAGAIEHGFAVCQNCGLDFFFAADAIDRMDDEQFRCYRELADRMSASRSCTGLANHALMVCTKA</sequence>
<evidence type="ECO:0000313" key="3">
    <source>
        <dbReference type="Proteomes" id="UP000249377"/>
    </source>
</evidence>
<keyword evidence="3" id="KW-1185">Reference proteome</keyword>
<reference evidence="2 3" key="1">
    <citation type="submission" date="2018-06" db="EMBL/GenBank/DDBJ databases">
        <title>Noncontiguous genome sequence of Ruminococcaceae bacterium ASD2818.</title>
        <authorList>
            <person name="Chaplin A.V."/>
            <person name="Sokolova S.R."/>
            <person name="Kochetkova T.O."/>
            <person name="Goltsov A.Y."/>
            <person name="Trofimov D.Y."/>
            <person name="Efimov B.A."/>
        </authorList>
    </citation>
    <scope>NUCLEOTIDE SEQUENCE [LARGE SCALE GENOMIC DNA]</scope>
    <source>
        <strain evidence="2 3">ASD2818</strain>
    </source>
</reference>